<proteinExistence type="predicted"/>
<dbReference type="EMBL" id="JBHUCX010000028">
    <property type="protein sequence ID" value="MFD1675424.1"/>
    <property type="molecule type" value="Genomic_DNA"/>
</dbReference>
<protein>
    <recommendedName>
        <fullName evidence="1">PRTase-CE domain-containing protein</fullName>
    </recommendedName>
</protein>
<dbReference type="InterPro" id="IPR056920">
    <property type="entry name" value="PRTase-CE"/>
</dbReference>
<accession>A0ABW4JHK9</accession>
<evidence type="ECO:0000259" key="1">
    <source>
        <dbReference type="Pfam" id="PF24390"/>
    </source>
</evidence>
<reference evidence="3" key="1">
    <citation type="journal article" date="2019" name="Int. J. Syst. Evol. Microbiol.">
        <title>The Global Catalogue of Microorganisms (GCM) 10K type strain sequencing project: providing services to taxonomists for standard genome sequencing and annotation.</title>
        <authorList>
            <consortium name="The Broad Institute Genomics Platform"/>
            <consortium name="The Broad Institute Genome Sequencing Center for Infectious Disease"/>
            <person name="Wu L."/>
            <person name="Ma J."/>
        </authorList>
    </citation>
    <scope>NUCLEOTIDE SEQUENCE [LARGE SCALE GENOMIC DNA]</scope>
    <source>
        <strain evidence="3">CGMCC 1.12286</strain>
    </source>
</reference>
<comment type="caution">
    <text evidence="2">The sequence shown here is derived from an EMBL/GenBank/DDBJ whole genome shotgun (WGS) entry which is preliminary data.</text>
</comment>
<evidence type="ECO:0000313" key="2">
    <source>
        <dbReference type="EMBL" id="MFD1675424.1"/>
    </source>
</evidence>
<dbReference type="Proteomes" id="UP001597079">
    <property type="component" value="Unassembled WGS sequence"/>
</dbReference>
<dbReference type="SUPFAM" id="SSF53271">
    <property type="entry name" value="PRTase-like"/>
    <property type="match status" value="1"/>
</dbReference>
<sequence length="284" mass="32341">MAKKNINALSLFRLRSIFEQKKWPIEDDSNEKSTFNRFCSLLSILSDDQQKFILELTEHFEVIPIDMYMPAIVSATKQVIHDLRIGKSIIKTLFFLPLIAPEDSGKIKSSTTVWYLCKSGVFNQNSFFNGFNFSFIDEIELFSNIGKIDDKLLVLVDDFVGSGDTARSAVQDVVSKGVPKDKICIMSIAGLSDGIQELRNDGILTYCDKVLHSGISSRYQANEVSNKMKMMNEIESAIHVSKKYAFGYRQSEGLVKLIRTPNNTFPIYWFEVKKHNHLSPFPRN</sequence>
<dbReference type="Gene3D" id="3.40.50.2020">
    <property type="match status" value="1"/>
</dbReference>
<dbReference type="InterPro" id="IPR029057">
    <property type="entry name" value="PRTase-like"/>
</dbReference>
<name>A0ABW4JHK9_9BACL</name>
<dbReference type="Pfam" id="PF24390">
    <property type="entry name" value="PRTase-CE"/>
    <property type="match status" value="1"/>
</dbReference>
<evidence type="ECO:0000313" key="3">
    <source>
        <dbReference type="Proteomes" id="UP001597079"/>
    </source>
</evidence>
<organism evidence="2 3">
    <name type="scientific">Alicyclobacillus fodiniaquatilis</name>
    <dbReference type="NCBI Taxonomy" id="1661150"/>
    <lineage>
        <taxon>Bacteria</taxon>
        <taxon>Bacillati</taxon>
        <taxon>Bacillota</taxon>
        <taxon>Bacilli</taxon>
        <taxon>Bacillales</taxon>
        <taxon>Alicyclobacillaceae</taxon>
        <taxon>Alicyclobacillus</taxon>
    </lineage>
</organism>
<gene>
    <name evidence="2" type="ORF">ACFSB2_12035</name>
</gene>
<feature type="domain" description="PRTase-CE" evidence="1">
    <location>
        <begin position="86"/>
        <end position="274"/>
    </location>
</feature>
<keyword evidence="3" id="KW-1185">Reference proteome</keyword>
<dbReference type="RefSeq" id="WP_377943295.1">
    <property type="nucleotide sequence ID" value="NZ_JBHUCX010000028.1"/>
</dbReference>